<dbReference type="InterPro" id="IPR051025">
    <property type="entry name" value="RhoGAP"/>
</dbReference>
<feature type="compositionally biased region" description="Acidic residues" evidence="2">
    <location>
        <begin position="557"/>
        <end position="572"/>
    </location>
</feature>
<evidence type="ECO:0000313" key="4">
    <source>
        <dbReference type="EMBL" id="KAG2227175.1"/>
    </source>
</evidence>
<dbReference type="InterPro" id="IPR000198">
    <property type="entry name" value="RhoGAP_dom"/>
</dbReference>
<reference evidence="4 5" key="1">
    <citation type="submission" date="2020-12" db="EMBL/GenBank/DDBJ databases">
        <title>Metabolic potential, ecology and presence of endohyphal bacteria is reflected in genomic diversity of Mucoromycotina.</title>
        <authorList>
            <person name="Muszewska A."/>
            <person name="Okrasinska A."/>
            <person name="Steczkiewicz K."/>
            <person name="Drgas O."/>
            <person name="Orlowska M."/>
            <person name="Perlinska-Lenart U."/>
            <person name="Aleksandrzak-Piekarczyk T."/>
            <person name="Szatraj K."/>
            <person name="Zielenkiewicz U."/>
            <person name="Pilsyk S."/>
            <person name="Malc E."/>
            <person name="Mieczkowski P."/>
            <person name="Kruszewska J.S."/>
            <person name="Biernat P."/>
            <person name="Pawlowska J."/>
        </authorList>
    </citation>
    <scope>NUCLEOTIDE SEQUENCE [LARGE SCALE GENOMIC DNA]</scope>
    <source>
        <strain evidence="4 5">CBS 142.35</strain>
    </source>
</reference>
<protein>
    <recommendedName>
        <fullName evidence="3">Rho-GAP domain-containing protein</fullName>
    </recommendedName>
</protein>
<dbReference type="OrthoDB" id="3196451at2759"/>
<feature type="region of interest" description="Disordered" evidence="2">
    <location>
        <begin position="303"/>
        <end position="394"/>
    </location>
</feature>
<dbReference type="GO" id="GO:0005938">
    <property type="term" value="C:cell cortex"/>
    <property type="evidence" value="ECO:0007669"/>
    <property type="project" value="TreeGrafter"/>
</dbReference>
<gene>
    <name evidence="4" type="ORF">INT45_008419</name>
</gene>
<organism evidence="4 5">
    <name type="scientific">Circinella minor</name>
    <dbReference type="NCBI Taxonomy" id="1195481"/>
    <lineage>
        <taxon>Eukaryota</taxon>
        <taxon>Fungi</taxon>
        <taxon>Fungi incertae sedis</taxon>
        <taxon>Mucoromycota</taxon>
        <taxon>Mucoromycotina</taxon>
        <taxon>Mucoromycetes</taxon>
        <taxon>Mucorales</taxon>
        <taxon>Lichtheimiaceae</taxon>
        <taxon>Circinella</taxon>
    </lineage>
</organism>
<dbReference type="GO" id="GO:0005096">
    <property type="term" value="F:GTPase activator activity"/>
    <property type="evidence" value="ECO:0007669"/>
    <property type="project" value="UniProtKB-KW"/>
</dbReference>
<dbReference type="PANTHER" id="PTHR15228:SF25">
    <property type="entry name" value="F-BAR DOMAIN-CONTAINING PROTEIN"/>
    <property type="match status" value="1"/>
</dbReference>
<dbReference type="GO" id="GO:0060237">
    <property type="term" value="P:regulation of fungal-type cell wall organization"/>
    <property type="evidence" value="ECO:0007669"/>
    <property type="project" value="TreeGrafter"/>
</dbReference>
<feature type="compositionally biased region" description="Polar residues" evidence="2">
    <location>
        <begin position="383"/>
        <end position="394"/>
    </location>
</feature>
<dbReference type="InterPro" id="IPR008936">
    <property type="entry name" value="Rho_GTPase_activation_prot"/>
</dbReference>
<name>A0A8H7SEL9_9FUNG</name>
<proteinExistence type="predicted"/>
<dbReference type="EMBL" id="JAEPRB010000009">
    <property type="protein sequence ID" value="KAG2227175.1"/>
    <property type="molecule type" value="Genomic_DNA"/>
</dbReference>
<dbReference type="PANTHER" id="PTHR15228">
    <property type="entry name" value="SPERMATHECAL PHYSIOLOGY VARIANT"/>
    <property type="match status" value="1"/>
</dbReference>
<dbReference type="GO" id="GO:0007165">
    <property type="term" value="P:signal transduction"/>
    <property type="evidence" value="ECO:0007669"/>
    <property type="project" value="InterPro"/>
</dbReference>
<evidence type="ECO:0000256" key="1">
    <source>
        <dbReference type="ARBA" id="ARBA00022468"/>
    </source>
</evidence>
<dbReference type="PROSITE" id="PS50238">
    <property type="entry name" value="RHOGAP"/>
    <property type="match status" value="1"/>
</dbReference>
<dbReference type="Gene3D" id="1.10.555.10">
    <property type="entry name" value="Rho GTPase activation protein"/>
    <property type="match status" value="1"/>
</dbReference>
<feature type="region of interest" description="Disordered" evidence="2">
    <location>
        <begin position="509"/>
        <end position="535"/>
    </location>
</feature>
<feature type="domain" description="Rho-GAP" evidence="3">
    <location>
        <begin position="68"/>
        <end position="258"/>
    </location>
</feature>
<keyword evidence="1" id="KW-0343">GTPase activation</keyword>
<sequence>MTQTQTEQHKTIGKRRSFSAWLRRKVTPKGSVRKISPRSETTFTEPRAVFGVPLIESIQYARQTISYQDEDGTVYRQAGAIPTLVAKTGLYLKQNALQSEGIFRLSGSLKRVATLQEAFNKPSYGANVEWEDNTVHDVATLLRRFLNQLPDPVITHEYYQSFRDVMNDNAYDSIEERIDAFQVLIEKLPLPHQQLLLYILDMLNLFSRHSADNRMDACNLAAVFCPAILSHPSHNTPVQYKISQRVIEFLIEFQALFTMQMVNKNNKVDGFDSNNDDVPPVPVLPDWVGATYISQKTVPPLDMETVHHHTNGGGVHRQKDHSLPLDSGTDVKTPAPFHLKDNNDDNDDDNASTPRQVPSPPPGVNVTPASPIVDSPRSIHASADNNNTNKNTDSPIGVLMQQWYKEYCEAGYGGYQALTFRNLINGIVFFGGLSLYGMMIMQGVNKRAEKKPSAAVTMDSDDNGCEDHIEDLTTETLIEQDRATEEAMFKDESLMAVWGDLMNRSWRTDPATPSIMRRNSSSDSYFNREQDTDEEIDQASMLSISSRFNEEQNNNSSDDDNYDDDDDDWTPPDLAEEELQRLWYQFQQVEKDKDLAEKLQQEENAAEQKRDEATNPFLATSPPISPLNTEQESWKIVARPQKQ</sequence>
<dbReference type="Pfam" id="PF00620">
    <property type="entry name" value="RhoGAP"/>
    <property type="match status" value="1"/>
</dbReference>
<feature type="compositionally biased region" description="Basic and acidic residues" evidence="2">
    <location>
        <begin position="594"/>
        <end position="613"/>
    </location>
</feature>
<comment type="caution">
    <text evidence="4">The sequence shown here is derived from an EMBL/GenBank/DDBJ whole genome shotgun (WGS) entry which is preliminary data.</text>
</comment>
<feature type="region of interest" description="Disordered" evidence="2">
    <location>
        <begin position="594"/>
        <end position="643"/>
    </location>
</feature>
<evidence type="ECO:0000313" key="5">
    <source>
        <dbReference type="Proteomes" id="UP000646827"/>
    </source>
</evidence>
<dbReference type="SUPFAM" id="SSF48350">
    <property type="entry name" value="GTPase activation domain, GAP"/>
    <property type="match status" value="1"/>
</dbReference>
<dbReference type="Proteomes" id="UP000646827">
    <property type="component" value="Unassembled WGS sequence"/>
</dbReference>
<keyword evidence="5" id="KW-1185">Reference proteome</keyword>
<evidence type="ECO:0000256" key="2">
    <source>
        <dbReference type="SAM" id="MobiDB-lite"/>
    </source>
</evidence>
<feature type="compositionally biased region" description="Polar residues" evidence="2">
    <location>
        <begin position="517"/>
        <end position="527"/>
    </location>
</feature>
<evidence type="ECO:0000259" key="3">
    <source>
        <dbReference type="PROSITE" id="PS50238"/>
    </source>
</evidence>
<dbReference type="AlphaFoldDB" id="A0A8H7SEL9"/>
<dbReference type="SMART" id="SM00324">
    <property type="entry name" value="RhoGAP"/>
    <property type="match status" value="1"/>
</dbReference>
<accession>A0A8H7SEL9</accession>
<feature type="region of interest" description="Disordered" evidence="2">
    <location>
        <begin position="548"/>
        <end position="572"/>
    </location>
</feature>